<name>A0A2K3Q624_9HYPO</name>
<feature type="region of interest" description="Disordered" evidence="1">
    <location>
        <begin position="1"/>
        <end position="278"/>
    </location>
</feature>
<protein>
    <submittedName>
        <fullName evidence="2">Uncharacterized protein</fullName>
    </submittedName>
</protein>
<feature type="compositionally biased region" description="Pro residues" evidence="1">
    <location>
        <begin position="217"/>
        <end position="226"/>
    </location>
</feature>
<evidence type="ECO:0000313" key="2">
    <source>
        <dbReference type="EMBL" id="PNY22933.1"/>
    </source>
</evidence>
<evidence type="ECO:0000256" key="1">
    <source>
        <dbReference type="SAM" id="MobiDB-lite"/>
    </source>
</evidence>
<comment type="caution">
    <text evidence="2">The sequence shown here is derived from an EMBL/GenBank/DDBJ whole genome shotgun (WGS) entry which is preliminary data.</text>
</comment>
<dbReference type="AlphaFoldDB" id="A0A2K3Q624"/>
<dbReference type="STRING" id="45235.A0A2K3Q624"/>
<feature type="compositionally biased region" description="Polar residues" evidence="1">
    <location>
        <begin position="36"/>
        <end position="47"/>
    </location>
</feature>
<reference evidence="2 3" key="1">
    <citation type="submission" date="2017-08" db="EMBL/GenBank/DDBJ databases">
        <title>Harnessing the power of phylogenomics to disentangle the directionality and signatures of interkingdom host jumping in the parasitic fungal genus Tolypocladium.</title>
        <authorList>
            <person name="Quandt C.A."/>
            <person name="Patterson W."/>
            <person name="Spatafora J.W."/>
        </authorList>
    </citation>
    <scope>NUCLEOTIDE SEQUENCE [LARGE SCALE GENOMIC DNA]</scope>
    <source>
        <strain evidence="2 3">CBS 113982</strain>
    </source>
</reference>
<dbReference type="Proteomes" id="UP000236621">
    <property type="component" value="Unassembled WGS sequence"/>
</dbReference>
<dbReference type="OrthoDB" id="4160836at2759"/>
<accession>A0A2K3Q624</accession>
<feature type="compositionally biased region" description="Pro residues" evidence="1">
    <location>
        <begin position="140"/>
        <end position="149"/>
    </location>
</feature>
<feature type="compositionally biased region" description="Basic and acidic residues" evidence="1">
    <location>
        <begin position="241"/>
        <end position="255"/>
    </location>
</feature>
<feature type="region of interest" description="Disordered" evidence="1">
    <location>
        <begin position="523"/>
        <end position="546"/>
    </location>
</feature>
<organism evidence="2 3">
    <name type="scientific">Tolypocladium capitatum</name>
    <dbReference type="NCBI Taxonomy" id="45235"/>
    <lineage>
        <taxon>Eukaryota</taxon>
        <taxon>Fungi</taxon>
        <taxon>Dikarya</taxon>
        <taxon>Ascomycota</taxon>
        <taxon>Pezizomycotina</taxon>
        <taxon>Sordariomycetes</taxon>
        <taxon>Hypocreomycetidae</taxon>
        <taxon>Hypocreales</taxon>
        <taxon>Ophiocordycipitaceae</taxon>
        <taxon>Tolypocladium</taxon>
    </lineage>
</organism>
<gene>
    <name evidence="2" type="ORF">TCAP_07027</name>
</gene>
<proteinExistence type="predicted"/>
<keyword evidence="3" id="KW-1185">Reference proteome</keyword>
<sequence>MEESAPKRRRVSPPTSAATPQSPGASAPRRKRPSFASPTKASLSRHNPQILERRRSASPLKPVSSQPTARRPSIAGSEQSLSDLFTARPGTTAENVPASEPGPGGDETRQSEAGPSSGPSVRKIRGGLATAPRRSLAKPNPRPLPPPAPEGDDELNPFIGHTLRRSPNTGVSIPPPPEPELPPAVPDPVSSTPPRGIHSSPLRWRERDKVKKSSPLKPQPEQPPSAGPSKKSGLAARGLQRRAEGRSEPLRDVDRNTYTNHARGVAAFDPNEAKKKERDALRAEITKLRSDLRTADRENERLRLMQTSGRTVAPTDEDGVLDLIQRALISSDETPRPLPSHQMVQAVLNPMGILPFGRSSLVTSSLADDAEDMEMIKSHHPVFMNADEELPYLQLFSPFSVTSSIAVLPPLPNQPLRQRRLVTLRSRDLPGLFTAKLEMVVNAMDLGILELSVASLEPSARHELGPFVDKICSGKCNRTMQRNVGILTWAMGEWYRVAVQRARFWSQLEERLGSREQLLESVAETRTRRQRQNDARPEQDEKTSSLRDRADLIRLLGQQSYDVNVPVASGSSSEPSLRLEWNIGFDWTGEAQSEVTILVGVPGKWREADQRGIFGKFPKLFEDLIEGGQDPEVAVGTIAALLAGA</sequence>
<dbReference type="EMBL" id="NRSZ01001167">
    <property type="protein sequence ID" value="PNY22933.1"/>
    <property type="molecule type" value="Genomic_DNA"/>
</dbReference>
<feature type="compositionally biased region" description="Pro residues" evidence="1">
    <location>
        <begin position="173"/>
        <end position="186"/>
    </location>
</feature>
<evidence type="ECO:0000313" key="3">
    <source>
        <dbReference type="Proteomes" id="UP000236621"/>
    </source>
</evidence>
<feature type="compositionally biased region" description="Low complexity" evidence="1">
    <location>
        <begin position="12"/>
        <end position="27"/>
    </location>
</feature>